<proteinExistence type="predicted"/>
<evidence type="ECO:0000256" key="1">
    <source>
        <dbReference type="SAM" id="MobiDB-lite"/>
    </source>
</evidence>
<dbReference type="Proteomes" id="UP000011518">
    <property type="component" value="Unassembled WGS sequence"/>
</dbReference>
<evidence type="ECO:0000313" key="3">
    <source>
        <dbReference type="Proteomes" id="UP000011518"/>
    </source>
</evidence>
<evidence type="ECO:0000313" key="2">
    <source>
        <dbReference type="EMBL" id="ELW72056.1"/>
    </source>
</evidence>
<reference evidence="3" key="1">
    <citation type="submission" date="2012-07" db="EMBL/GenBank/DDBJ databases">
        <title>Genome of the Chinese tree shrew, a rising model animal genetically related to primates.</title>
        <authorList>
            <person name="Zhang G."/>
            <person name="Fan Y."/>
            <person name="Yao Y."/>
            <person name="Huang Z."/>
        </authorList>
    </citation>
    <scope>NUCLEOTIDE SEQUENCE [LARGE SCALE GENOMIC DNA]</scope>
</reference>
<feature type="region of interest" description="Disordered" evidence="1">
    <location>
        <begin position="83"/>
        <end position="123"/>
    </location>
</feature>
<accession>L9LAU7</accession>
<reference evidence="3" key="2">
    <citation type="journal article" date="2013" name="Nat. Commun.">
        <title>Genome of the Chinese tree shrew.</title>
        <authorList>
            <person name="Fan Y."/>
            <person name="Huang Z.Y."/>
            <person name="Cao C.C."/>
            <person name="Chen C.S."/>
            <person name="Chen Y.X."/>
            <person name="Fan D.D."/>
            <person name="He J."/>
            <person name="Hou H.L."/>
            <person name="Hu L."/>
            <person name="Hu X.T."/>
            <person name="Jiang X.T."/>
            <person name="Lai R."/>
            <person name="Lang Y.S."/>
            <person name="Liang B."/>
            <person name="Liao S.G."/>
            <person name="Mu D."/>
            <person name="Ma Y.Y."/>
            <person name="Niu Y.Y."/>
            <person name="Sun X.Q."/>
            <person name="Xia J.Q."/>
            <person name="Xiao J."/>
            <person name="Xiong Z.Q."/>
            <person name="Xu L."/>
            <person name="Yang L."/>
            <person name="Zhang Y."/>
            <person name="Zhao W."/>
            <person name="Zhao X.D."/>
            <person name="Zheng Y.T."/>
            <person name="Zhou J.M."/>
            <person name="Zhu Y.B."/>
            <person name="Zhang G.J."/>
            <person name="Wang J."/>
            <person name="Yao Y.G."/>
        </authorList>
    </citation>
    <scope>NUCLEOTIDE SEQUENCE [LARGE SCALE GENOMIC DNA]</scope>
</reference>
<name>L9LAU7_TUPCH</name>
<keyword evidence="3" id="KW-1185">Reference proteome</keyword>
<gene>
    <name evidence="2" type="ORF">TREES_T100010414</name>
</gene>
<organism evidence="2 3">
    <name type="scientific">Tupaia chinensis</name>
    <name type="common">Chinese tree shrew</name>
    <name type="synonym">Tupaia belangeri chinensis</name>
    <dbReference type="NCBI Taxonomy" id="246437"/>
    <lineage>
        <taxon>Eukaryota</taxon>
        <taxon>Metazoa</taxon>
        <taxon>Chordata</taxon>
        <taxon>Craniata</taxon>
        <taxon>Vertebrata</taxon>
        <taxon>Euteleostomi</taxon>
        <taxon>Mammalia</taxon>
        <taxon>Eutheria</taxon>
        <taxon>Euarchontoglires</taxon>
        <taxon>Scandentia</taxon>
        <taxon>Tupaiidae</taxon>
        <taxon>Tupaia</taxon>
    </lineage>
</organism>
<dbReference type="EMBL" id="KB320448">
    <property type="protein sequence ID" value="ELW72056.1"/>
    <property type="molecule type" value="Genomic_DNA"/>
</dbReference>
<sequence>MEKTGVLWHRRDRAEGAERGTGKSTSCQNCWSEDKGWSGTGMTVPPSGCQGEDANSQCCTSVLHQPTCSSSHSSAPAKLQICLSEVPTDQAPPGSAEPVPTRPGEPSLHGSECPSSEQRGQNT</sequence>
<feature type="compositionally biased region" description="Polar residues" evidence="1">
    <location>
        <begin position="113"/>
        <end position="123"/>
    </location>
</feature>
<protein>
    <submittedName>
        <fullName evidence="2">Uncharacterized protein</fullName>
    </submittedName>
</protein>
<feature type="region of interest" description="Disordered" evidence="1">
    <location>
        <begin position="1"/>
        <end position="28"/>
    </location>
</feature>
<dbReference type="AlphaFoldDB" id="L9LAU7"/>
<feature type="compositionally biased region" description="Basic and acidic residues" evidence="1">
    <location>
        <begin position="12"/>
        <end position="21"/>
    </location>
</feature>
<dbReference type="InParanoid" id="L9LAU7"/>